<evidence type="ECO:0000313" key="2">
    <source>
        <dbReference type="Proteomes" id="UP000037540"/>
    </source>
</evidence>
<accession>A0A9Q1V118</accession>
<protein>
    <submittedName>
        <fullName evidence="1">Uncharacterized protein</fullName>
    </submittedName>
</protein>
<reference evidence="1 2" key="1">
    <citation type="submission" date="2015-07" db="EMBL/GenBank/DDBJ databases">
        <title>Draft genome sequences of 17 French Clostridium botulinum group III.</title>
        <authorList>
            <person name="Woudstra C."/>
            <person name="Le Marechal C."/>
            <person name="Souillard R."/>
            <person name="Bayon-Auboyer M.-H."/>
            <person name="Dessouter D."/>
            <person name="Fach P."/>
        </authorList>
    </citation>
    <scope>NUCLEOTIDE SEQUENCE [LARGE SCALE GENOMIC DNA]</scope>
    <source>
        <strain evidence="1 2">12LNRI-CD</strain>
    </source>
</reference>
<dbReference type="Gene3D" id="2.60.40.1430">
    <property type="entry name" value="Perfringolysin, domain 4"/>
    <property type="match status" value="1"/>
</dbReference>
<dbReference type="InterPro" id="IPR038700">
    <property type="entry name" value="Thiol_cytolys_C_sf"/>
</dbReference>
<organism evidence="1 2">
    <name type="scientific">Clostridium botulinum</name>
    <dbReference type="NCBI Taxonomy" id="1491"/>
    <lineage>
        <taxon>Bacteria</taxon>
        <taxon>Bacillati</taxon>
        <taxon>Bacillota</taxon>
        <taxon>Clostridia</taxon>
        <taxon>Eubacteriales</taxon>
        <taxon>Clostridiaceae</taxon>
        <taxon>Clostridium</taxon>
    </lineage>
</organism>
<dbReference type="RefSeq" id="WP_019278144.1">
    <property type="nucleotide sequence ID" value="NZ_LGVP01000027.1"/>
</dbReference>
<sequence length="215" mass="23095">MATYSNISSNVNNTSPSYVQVVNNGAFFASFDVTYQLEGEVYTNSSYEFGAGVTKRINIPSGATTLTVRIQIAQFIGVWSDVLTKIYPTSGEYCFQVNGTTFAPSCKEVNCGTGGNGGNGNQQPCCCCCCCCPCSTQSSNSSCCSPCSMTSNDYYSMDSMNMNSCVEGMNPYVEGMNSCVESMNPCVENMNPCVESMNPCMMNSCQNFNGCGNMF</sequence>
<dbReference type="GO" id="GO:0015485">
    <property type="term" value="F:cholesterol binding"/>
    <property type="evidence" value="ECO:0007669"/>
    <property type="project" value="InterPro"/>
</dbReference>
<dbReference type="EMBL" id="LGVR01000006">
    <property type="protein sequence ID" value="KOA89998.1"/>
    <property type="molecule type" value="Genomic_DNA"/>
</dbReference>
<dbReference type="SUPFAM" id="SSF56978">
    <property type="entry name" value="Perfringolysin"/>
    <property type="match status" value="1"/>
</dbReference>
<name>A0A9Q1V118_CLOBO</name>
<proteinExistence type="predicted"/>
<comment type="caution">
    <text evidence="1">The sequence shown here is derived from an EMBL/GenBank/DDBJ whole genome shotgun (WGS) entry which is preliminary data.</text>
</comment>
<dbReference type="Proteomes" id="UP000037540">
    <property type="component" value="Unassembled WGS sequence"/>
</dbReference>
<dbReference type="InterPro" id="IPR036359">
    <property type="entry name" value="Thiol_cytolysin_sf"/>
</dbReference>
<gene>
    <name evidence="1" type="ORF">ADU74_01680</name>
</gene>
<evidence type="ECO:0000313" key="1">
    <source>
        <dbReference type="EMBL" id="KOA89998.1"/>
    </source>
</evidence>
<dbReference type="AlphaFoldDB" id="A0A9Q1V118"/>